<protein>
    <submittedName>
        <fullName evidence="8">Sulfate exporter family transporter</fullName>
    </submittedName>
</protein>
<dbReference type="PANTHER" id="PTHR30106:SF2">
    <property type="entry name" value="UPF0324 INNER MEMBRANE PROTEIN YEIH"/>
    <property type="match status" value="1"/>
</dbReference>
<keyword evidence="3" id="KW-1003">Cell membrane</keyword>
<dbReference type="InterPro" id="IPR018383">
    <property type="entry name" value="UPF0324_pro"/>
</dbReference>
<evidence type="ECO:0000256" key="2">
    <source>
        <dbReference type="ARBA" id="ARBA00007977"/>
    </source>
</evidence>
<feature type="transmembrane region" description="Helical" evidence="7">
    <location>
        <begin position="137"/>
        <end position="155"/>
    </location>
</feature>
<organism evidence="8 9">
    <name type="scientific">Sphingomonas swuensis</name>
    <dbReference type="NCBI Taxonomy" id="977800"/>
    <lineage>
        <taxon>Bacteria</taxon>
        <taxon>Pseudomonadati</taxon>
        <taxon>Pseudomonadota</taxon>
        <taxon>Alphaproteobacteria</taxon>
        <taxon>Sphingomonadales</taxon>
        <taxon>Sphingomonadaceae</taxon>
        <taxon>Sphingomonas</taxon>
    </lineage>
</organism>
<evidence type="ECO:0000256" key="4">
    <source>
        <dbReference type="ARBA" id="ARBA00022692"/>
    </source>
</evidence>
<evidence type="ECO:0000256" key="5">
    <source>
        <dbReference type="ARBA" id="ARBA00022989"/>
    </source>
</evidence>
<dbReference type="EMBL" id="BAABBQ010000001">
    <property type="protein sequence ID" value="GAA4012971.1"/>
    <property type="molecule type" value="Genomic_DNA"/>
</dbReference>
<accession>A0ABP7SKG7</accession>
<evidence type="ECO:0000256" key="1">
    <source>
        <dbReference type="ARBA" id="ARBA00004651"/>
    </source>
</evidence>
<evidence type="ECO:0000313" key="9">
    <source>
        <dbReference type="Proteomes" id="UP001500235"/>
    </source>
</evidence>
<feature type="transmembrane region" description="Helical" evidence="7">
    <location>
        <begin position="200"/>
        <end position="218"/>
    </location>
</feature>
<keyword evidence="6 7" id="KW-0472">Membrane</keyword>
<sequence length="316" mass="31487">MGIAAAARLVGLWLPLPPVALALAFGLALSHWGRREELGPGLAIAVRPVLRVGVALLGATISLTDFVALGWATAGLTVGALLLTLLGGSWLGRRMGEQPGPAMVAAGAVAICGASASLAIAAALPPGSVKDRDIARTLAGITIVGSIGMLLYPLLAKATGMSPHQTGIFLGASLHEVAQAVAAGVMVGDEAGKAATIVKMLRVACLGLVVIGIGMAARRGAESGSGGARVPLLPGFLLAFALLAAIASAGLIPPPLIEAAREASRWCLLVAIAALGLKTSPSELGGEGLKPLLILVLTSLLLALLVLGGLWLGVGR</sequence>
<proteinExistence type="inferred from homology"/>
<feature type="transmembrane region" description="Helical" evidence="7">
    <location>
        <begin position="167"/>
        <end position="188"/>
    </location>
</feature>
<evidence type="ECO:0000313" key="8">
    <source>
        <dbReference type="EMBL" id="GAA4012971.1"/>
    </source>
</evidence>
<keyword evidence="5 7" id="KW-1133">Transmembrane helix</keyword>
<comment type="subcellular location">
    <subcellularLocation>
        <location evidence="1">Cell membrane</location>
        <topology evidence="1">Multi-pass membrane protein</topology>
    </subcellularLocation>
</comment>
<dbReference type="PANTHER" id="PTHR30106">
    <property type="entry name" value="INNER MEMBRANE PROTEIN YEIH-RELATED"/>
    <property type="match status" value="1"/>
</dbReference>
<comment type="caution">
    <text evidence="8">The sequence shown here is derived from an EMBL/GenBank/DDBJ whole genome shotgun (WGS) entry which is preliminary data.</text>
</comment>
<keyword evidence="4 7" id="KW-0812">Transmembrane</keyword>
<gene>
    <name evidence="8" type="ORF">GCM10022280_08790</name>
</gene>
<name>A0ABP7SKG7_9SPHN</name>
<feature type="transmembrane region" description="Helical" evidence="7">
    <location>
        <begin position="292"/>
        <end position="314"/>
    </location>
</feature>
<feature type="transmembrane region" description="Helical" evidence="7">
    <location>
        <begin position="230"/>
        <end position="251"/>
    </location>
</feature>
<evidence type="ECO:0000256" key="6">
    <source>
        <dbReference type="ARBA" id="ARBA00023136"/>
    </source>
</evidence>
<evidence type="ECO:0000256" key="3">
    <source>
        <dbReference type="ARBA" id="ARBA00022475"/>
    </source>
</evidence>
<reference evidence="9" key="1">
    <citation type="journal article" date="2019" name="Int. J. Syst. Evol. Microbiol.">
        <title>The Global Catalogue of Microorganisms (GCM) 10K type strain sequencing project: providing services to taxonomists for standard genome sequencing and annotation.</title>
        <authorList>
            <consortium name="The Broad Institute Genomics Platform"/>
            <consortium name="The Broad Institute Genome Sequencing Center for Infectious Disease"/>
            <person name="Wu L."/>
            <person name="Ma J."/>
        </authorList>
    </citation>
    <scope>NUCLEOTIDE SEQUENCE [LARGE SCALE GENOMIC DNA]</scope>
    <source>
        <strain evidence="9">JCM 17563</strain>
    </source>
</reference>
<dbReference type="Pfam" id="PF03601">
    <property type="entry name" value="Cons_hypoth698"/>
    <property type="match status" value="1"/>
</dbReference>
<keyword evidence="9" id="KW-1185">Reference proteome</keyword>
<comment type="similarity">
    <text evidence="2">Belongs to the UPF0324 family.</text>
</comment>
<feature type="transmembrane region" description="Helical" evidence="7">
    <location>
        <begin position="66"/>
        <end position="91"/>
    </location>
</feature>
<evidence type="ECO:0000256" key="7">
    <source>
        <dbReference type="SAM" id="Phobius"/>
    </source>
</evidence>
<dbReference type="Proteomes" id="UP001500235">
    <property type="component" value="Unassembled WGS sequence"/>
</dbReference>
<feature type="transmembrane region" description="Helical" evidence="7">
    <location>
        <begin position="103"/>
        <end position="125"/>
    </location>
</feature>